<organism evidence="2 3">
    <name type="scientific">Phaeodactylibacter xiamenensis</name>
    <dbReference type="NCBI Taxonomy" id="1524460"/>
    <lineage>
        <taxon>Bacteria</taxon>
        <taxon>Pseudomonadati</taxon>
        <taxon>Bacteroidota</taxon>
        <taxon>Saprospiria</taxon>
        <taxon>Saprospirales</taxon>
        <taxon>Haliscomenobacteraceae</taxon>
        <taxon>Phaeodactylibacter</taxon>
    </lineage>
</organism>
<evidence type="ECO:0008006" key="4">
    <source>
        <dbReference type="Google" id="ProtNLM"/>
    </source>
</evidence>
<proteinExistence type="predicted"/>
<dbReference type="Proteomes" id="UP000029736">
    <property type="component" value="Unassembled WGS sequence"/>
</dbReference>
<keyword evidence="3" id="KW-1185">Reference proteome</keyword>
<accession>A0A098S6L8</accession>
<protein>
    <recommendedName>
        <fullName evidence="4">Lipocalin-like domain-containing protein</fullName>
    </recommendedName>
</protein>
<evidence type="ECO:0000313" key="3">
    <source>
        <dbReference type="Proteomes" id="UP000029736"/>
    </source>
</evidence>
<reference evidence="2 3" key="1">
    <citation type="journal article" date="2014" name="Int. J. Syst. Evol. Microbiol.">
        <title>Phaeodactylibacter xiamenensis gen. nov., sp. nov., a member of the family Saprospiraceae isolated from the marine alga Phaeodactylum tricornutum.</title>
        <authorList>
            <person name="Chen Z.Jr."/>
            <person name="Lei X."/>
            <person name="Lai Q."/>
            <person name="Li Y."/>
            <person name="Zhang B."/>
            <person name="Zhang J."/>
            <person name="Zhang H."/>
            <person name="Yang L."/>
            <person name="Zheng W."/>
            <person name="Tian Y."/>
            <person name="Yu Z."/>
            <person name="Xu H.Jr."/>
            <person name="Zheng T."/>
        </authorList>
    </citation>
    <scope>NUCLEOTIDE SEQUENCE [LARGE SCALE GENOMIC DNA]</scope>
    <source>
        <strain evidence="2 3">KD52</strain>
    </source>
</reference>
<name>A0A098S6L8_9BACT</name>
<dbReference type="AlphaFoldDB" id="A0A098S6L8"/>
<sequence length="190" mass="20138">MKNFKFLLMLFALTGAMVTWTGCDDDGDNEPEPTCTDGIQNGDETGIDCGGTCDPCEVGIQGQWQSSGANVAPLLVNLFGTDSIYAEFRTDLTYTVEQYDTSGAVLTLEGTYQQMESGTADIWDITVNQSTPAALTSVGIFEINGTTMRYEIVQTAPDIGAVPPTSAGGFGSTNGGALGNLNIQTYEKIE</sequence>
<feature type="chain" id="PRO_5001939936" description="Lipocalin-like domain-containing protein" evidence="1">
    <location>
        <begin position="22"/>
        <end position="190"/>
    </location>
</feature>
<feature type="signal peptide" evidence="1">
    <location>
        <begin position="1"/>
        <end position="21"/>
    </location>
</feature>
<dbReference type="RefSeq" id="WP_044219881.1">
    <property type="nucleotide sequence ID" value="NZ_JBKAGJ010000041.1"/>
</dbReference>
<keyword evidence="1" id="KW-0732">Signal</keyword>
<gene>
    <name evidence="2" type="ORF">IX84_11005</name>
</gene>
<dbReference type="OrthoDB" id="1467611at2"/>
<evidence type="ECO:0000256" key="1">
    <source>
        <dbReference type="SAM" id="SignalP"/>
    </source>
</evidence>
<dbReference type="STRING" id="1524460.IX84_11005"/>
<evidence type="ECO:0000313" key="2">
    <source>
        <dbReference type="EMBL" id="KGE88074.1"/>
    </source>
</evidence>
<dbReference type="EMBL" id="JPOS01000022">
    <property type="protein sequence ID" value="KGE88074.1"/>
    <property type="molecule type" value="Genomic_DNA"/>
</dbReference>
<comment type="caution">
    <text evidence="2">The sequence shown here is derived from an EMBL/GenBank/DDBJ whole genome shotgun (WGS) entry which is preliminary data.</text>
</comment>
<dbReference type="PROSITE" id="PS51257">
    <property type="entry name" value="PROKAR_LIPOPROTEIN"/>
    <property type="match status" value="1"/>
</dbReference>